<reference evidence="2 3" key="1">
    <citation type="journal article" date="2018" name="Arch. Microbiol.">
        <title>New insights into the metabolic potential of the phototrophic purple bacterium Rhodopila globiformis DSM 161(T) from its draft genome sequence and evidence for a vanadium-dependent nitrogenase.</title>
        <authorList>
            <person name="Imhoff J.F."/>
            <person name="Rahn T."/>
            <person name="Kunzel S."/>
            <person name="Neulinger S.C."/>
        </authorList>
    </citation>
    <scope>NUCLEOTIDE SEQUENCE [LARGE SCALE GENOMIC DNA]</scope>
    <source>
        <strain evidence="2 3">DSM 16996</strain>
    </source>
</reference>
<keyword evidence="3" id="KW-1185">Reference proteome</keyword>
<organism evidence="2 3">
    <name type="scientific">Rhodoblastus sphagnicola</name>
    <dbReference type="NCBI Taxonomy" id="333368"/>
    <lineage>
        <taxon>Bacteria</taxon>
        <taxon>Pseudomonadati</taxon>
        <taxon>Pseudomonadota</taxon>
        <taxon>Alphaproteobacteria</taxon>
        <taxon>Hyphomicrobiales</taxon>
        <taxon>Rhodoblastaceae</taxon>
        <taxon>Rhodoblastus</taxon>
    </lineage>
</organism>
<accession>A0A2S6MVN0</accession>
<dbReference type="EMBL" id="NHSJ01000134">
    <property type="protein sequence ID" value="PPQ26424.1"/>
    <property type="molecule type" value="Genomic_DNA"/>
</dbReference>
<gene>
    <name evidence="2" type="ORF">CCR94_22600</name>
</gene>
<dbReference type="RefSeq" id="WP_104510543.1">
    <property type="nucleotide sequence ID" value="NZ_JACIGC010000006.1"/>
</dbReference>
<dbReference type="AlphaFoldDB" id="A0A2S6MVN0"/>
<dbReference type="Proteomes" id="UP000239089">
    <property type="component" value="Unassembled WGS sequence"/>
</dbReference>
<protein>
    <submittedName>
        <fullName evidence="2">Uncharacterized protein</fullName>
    </submittedName>
</protein>
<feature type="region of interest" description="Disordered" evidence="1">
    <location>
        <begin position="31"/>
        <end position="58"/>
    </location>
</feature>
<name>A0A2S6MVN0_9HYPH</name>
<evidence type="ECO:0000256" key="1">
    <source>
        <dbReference type="SAM" id="MobiDB-lite"/>
    </source>
</evidence>
<comment type="caution">
    <text evidence="2">The sequence shown here is derived from an EMBL/GenBank/DDBJ whole genome shotgun (WGS) entry which is preliminary data.</text>
</comment>
<sequence length="105" mass="11302">MTCERQISEHLERALVETMFAIAEFDHMRATARARGETTPQDSLPQDSLPQDSLPQDSLPQDSLAGILLLLRSALDSALTLTRTLAPDYGLAGPANGLAGPDSNR</sequence>
<evidence type="ECO:0000313" key="2">
    <source>
        <dbReference type="EMBL" id="PPQ26424.1"/>
    </source>
</evidence>
<feature type="compositionally biased region" description="Polar residues" evidence="1">
    <location>
        <begin position="38"/>
        <end position="58"/>
    </location>
</feature>
<proteinExistence type="predicted"/>
<evidence type="ECO:0000313" key="3">
    <source>
        <dbReference type="Proteomes" id="UP000239089"/>
    </source>
</evidence>